<dbReference type="GO" id="GO:0046914">
    <property type="term" value="F:transition metal ion binding"/>
    <property type="evidence" value="ECO:0007669"/>
    <property type="project" value="InterPro"/>
</dbReference>
<dbReference type="InterPro" id="IPR050536">
    <property type="entry name" value="DtxR_MntR_Metal-Reg"/>
</dbReference>
<evidence type="ECO:0000256" key="7">
    <source>
        <dbReference type="ARBA" id="ARBA00023125"/>
    </source>
</evidence>
<evidence type="ECO:0000256" key="8">
    <source>
        <dbReference type="ARBA" id="ARBA00023163"/>
    </source>
</evidence>
<comment type="similarity">
    <text evidence="2">Belongs to the DtxR/MntR family.</text>
</comment>
<evidence type="ECO:0000256" key="4">
    <source>
        <dbReference type="ARBA" id="ARBA00022386"/>
    </source>
</evidence>
<evidence type="ECO:0000256" key="3">
    <source>
        <dbReference type="ARBA" id="ARBA00011738"/>
    </source>
</evidence>
<dbReference type="GO" id="GO:0046983">
    <property type="term" value="F:protein dimerization activity"/>
    <property type="evidence" value="ECO:0007669"/>
    <property type="project" value="InterPro"/>
</dbReference>
<dbReference type="GO" id="GO:0003677">
    <property type="term" value="F:DNA binding"/>
    <property type="evidence" value="ECO:0007669"/>
    <property type="project" value="UniProtKB-KW"/>
</dbReference>
<keyword evidence="7" id="KW-0238">DNA-binding</keyword>
<dbReference type="InterPro" id="IPR022689">
    <property type="entry name" value="Iron_dep_repressor"/>
</dbReference>
<evidence type="ECO:0000256" key="5">
    <source>
        <dbReference type="ARBA" id="ARBA00023004"/>
    </source>
</evidence>
<dbReference type="Pfam" id="PF04023">
    <property type="entry name" value="FeoA"/>
    <property type="match status" value="1"/>
</dbReference>
<comment type="function">
    <text evidence="9">In the presence of manganese, represses expression of mntH and mntS. Up-regulates expression of mntP.</text>
</comment>
<keyword evidence="6" id="KW-0805">Transcription regulation</keyword>
<keyword evidence="8" id="KW-0804">Transcription</keyword>
<evidence type="ECO:0000256" key="9">
    <source>
        <dbReference type="ARBA" id="ARBA00025185"/>
    </source>
</evidence>
<dbReference type="Gene3D" id="1.10.60.10">
    <property type="entry name" value="Iron dependent repressor, metal binding and dimerisation domain"/>
    <property type="match status" value="1"/>
</dbReference>
<dbReference type="SUPFAM" id="SSF50037">
    <property type="entry name" value="C-terminal domain of transcriptional repressors"/>
    <property type="match status" value="1"/>
</dbReference>
<reference evidence="11 12" key="1">
    <citation type="submission" date="2017-04" db="EMBL/GenBank/DDBJ databases">
        <authorList>
            <person name="Afonso C.L."/>
            <person name="Miller P.J."/>
            <person name="Scott M.A."/>
            <person name="Spackman E."/>
            <person name="Goraichik I."/>
            <person name="Dimitrov K.M."/>
            <person name="Suarez D.L."/>
            <person name="Swayne D.E."/>
        </authorList>
    </citation>
    <scope>NUCLEOTIDE SEQUENCE [LARGE SCALE GENOMIC DNA]</scope>
    <source>
        <strain evidence="11 12">DSM 3385</strain>
    </source>
</reference>
<proteinExistence type="inferred from homology"/>
<dbReference type="InterPro" id="IPR036388">
    <property type="entry name" value="WH-like_DNA-bd_sf"/>
</dbReference>
<dbReference type="GO" id="GO:0005737">
    <property type="term" value="C:cytoplasm"/>
    <property type="evidence" value="ECO:0007669"/>
    <property type="project" value="UniProtKB-SubCell"/>
</dbReference>
<keyword evidence="5" id="KW-0408">Iron</keyword>
<dbReference type="SMART" id="SM00899">
    <property type="entry name" value="FeoA"/>
    <property type="match status" value="1"/>
</dbReference>
<gene>
    <name evidence="11" type="ORF">SAMN02746065_13030</name>
</gene>
<dbReference type="InterPro" id="IPR036390">
    <property type="entry name" value="WH_DNA-bd_sf"/>
</dbReference>
<dbReference type="AlphaFoldDB" id="A0A1W2EFC3"/>
<dbReference type="InterPro" id="IPR007167">
    <property type="entry name" value="Fe-transptr_FeoA-like"/>
</dbReference>
<dbReference type="SUPFAM" id="SSF46785">
    <property type="entry name" value="Winged helix' DNA-binding domain"/>
    <property type="match status" value="1"/>
</dbReference>
<evidence type="ECO:0000256" key="2">
    <source>
        <dbReference type="ARBA" id="ARBA00007871"/>
    </source>
</evidence>
<dbReference type="STRING" id="1121400.SAMN02746065_13030"/>
<sequence>MPNPDSLTASLEDYLETIYNIIHEKKAVRVKDIATRLSVQNPSVTSALKNLSKKGYVNYTPYDVITLTDKGETAALDIIRRHEVMKTFLVDILCLDNNEKAENAACRMEHTVPPEVLERIIRLVEFAQICPRSGKEWISGFKRFCDNNFNGNLCQGEKEKCVGRFIHTPGQCSMLSKDTLSLTNIKETHKARLIKVEEDTLIHTRLETMGVTPGSLFLVENIDTMTGDMNVAVRGYHLIIRKNEADSIQVSPC</sequence>
<dbReference type="PANTHER" id="PTHR33238:SF7">
    <property type="entry name" value="IRON-DEPENDENT TRANSCRIPTIONAL REGULATOR"/>
    <property type="match status" value="1"/>
</dbReference>
<comment type="subunit">
    <text evidence="3">Homodimer.</text>
</comment>
<dbReference type="Pfam" id="PF01325">
    <property type="entry name" value="Fe_dep_repress"/>
    <property type="match status" value="1"/>
</dbReference>
<evidence type="ECO:0000256" key="1">
    <source>
        <dbReference type="ARBA" id="ARBA00004496"/>
    </source>
</evidence>
<dbReference type="InterPro" id="IPR036421">
    <property type="entry name" value="Fe_dep_repressor_sf"/>
</dbReference>
<evidence type="ECO:0000313" key="11">
    <source>
        <dbReference type="EMBL" id="SMD08355.1"/>
    </source>
</evidence>
<dbReference type="Gene3D" id="2.30.30.90">
    <property type="match status" value="1"/>
</dbReference>
<protein>
    <recommendedName>
        <fullName evidence="4">Transcriptional regulator MntR</fullName>
    </recommendedName>
</protein>
<dbReference type="SUPFAM" id="SSF47979">
    <property type="entry name" value="Iron-dependent repressor protein, dimerization domain"/>
    <property type="match status" value="1"/>
</dbReference>
<evidence type="ECO:0000259" key="10">
    <source>
        <dbReference type="PROSITE" id="PS50944"/>
    </source>
</evidence>
<dbReference type="Proteomes" id="UP000192418">
    <property type="component" value="Unassembled WGS sequence"/>
</dbReference>
<dbReference type="GO" id="GO:0003700">
    <property type="term" value="F:DNA-binding transcription factor activity"/>
    <property type="evidence" value="ECO:0007669"/>
    <property type="project" value="InterPro"/>
</dbReference>
<dbReference type="InterPro" id="IPR001367">
    <property type="entry name" value="Fe_dep_repressor"/>
</dbReference>
<organism evidence="11 12">
    <name type="scientific">Desulfocicer vacuolatum DSM 3385</name>
    <dbReference type="NCBI Taxonomy" id="1121400"/>
    <lineage>
        <taxon>Bacteria</taxon>
        <taxon>Pseudomonadati</taxon>
        <taxon>Thermodesulfobacteriota</taxon>
        <taxon>Desulfobacteria</taxon>
        <taxon>Desulfobacterales</taxon>
        <taxon>Desulfobacteraceae</taxon>
        <taxon>Desulfocicer</taxon>
    </lineage>
</organism>
<accession>A0A1W2EFC3</accession>
<dbReference type="PROSITE" id="PS50944">
    <property type="entry name" value="HTH_DTXR"/>
    <property type="match status" value="1"/>
</dbReference>
<dbReference type="RefSeq" id="WP_170923906.1">
    <property type="nucleotide sequence ID" value="NZ_FWXY01000030.1"/>
</dbReference>
<evidence type="ECO:0000256" key="6">
    <source>
        <dbReference type="ARBA" id="ARBA00023015"/>
    </source>
</evidence>
<dbReference type="Pfam" id="PF02742">
    <property type="entry name" value="Fe_dep_repr_C"/>
    <property type="match status" value="1"/>
</dbReference>
<dbReference type="InterPro" id="IPR038157">
    <property type="entry name" value="FeoA_core_dom"/>
</dbReference>
<feature type="domain" description="HTH dtxR-type" evidence="10">
    <location>
        <begin position="7"/>
        <end position="68"/>
    </location>
</feature>
<name>A0A1W2EFC3_9BACT</name>
<dbReference type="PANTHER" id="PTHR33238">
    <property type="entry name" value="IRON (METAL) DEPENDENT REPRESSOR, DTXR FAMILY"/>
    <property type="match status" value="1"/>
</dbReference>
<dbReference type="InterPro" id="IPR022687">
    <property type="entry name" value="HTH_DTXR"/>
</dbReference>
<dbReference type="InterPro" id="IPR008988">
    <property type="entry name" value="Transcriptional_repressor_C"/>
</dbReference>
<evidence type="ECO:0000313" key="12">
    <source>
        <dbReference type="Proteomes" id="UP000192418"/>
    </source>
</evidence>
<keyword evidence="12" id="KW-1185">Reference proteome</keyword>
<dbReference type="SMART" id="SM00529">
    <property type="entry name" value="HTH_DTXR"/>
    <property type="match status" value="1"/>
</dbReference>
<comment type="subcellular location">
    <subcellularLocation>
        <location evidence="1">Cytoplasm</location>
    </subcellularLocation>
</comment>
<dbReference type="EMBL" id="FWXY01000030">
    <property type="protein sequence ID" value="SMD08355.1"/>
    <property type="molecule type" value="Genomic_DNA"/>
</dbReference>
<dbReference type="Gene3D" id="1.10.10.10">
    <property type="entry name" value="Winged helix-like DNA-binding domain superfamily/Winged helix DNA-binding domain"/>
    <property type="match status" value="1"/>
</dbReference>